<dbReference type="AlphaFoldDB" id="A0A8S9ZQ86"/>
<proteinExistence type="predicted"/>
<reference evidence="2" key="1">
    <citation type="journal article" date="2020" name="Ecol. Evol.">
        <title>Genome structure and content of the rice root-knot nematode (Meloidogyne graminicola).</title>
        <authorList>
            <person name="Phan N.T."/>
            <person name="Danchin E.G.J."/>
            <person name="Klopp C."/>
            <person name="Perfus-Barbeoch L."/>
            <person name="Kozlowski D.K."/>
            <person name="Koutsovoulos G.D."/>
            <person name="Lopez-Roques C."/>
            <person name="Bouchez O."/>
            <person name="Zahm M."/>
            <person name="Besnard G."/>
            <person name="Bellafiore S."/>
        </authorList>
    </citation>
    <scope>NUCLEOTIDE SEQUENCE</scope>
    <source>
        <strain evidence="2">VN-18</strain>
    </source>
</reference>
<evidence type="ECO:0000256" key="1">
    <source>
        <dbReference type="SAM" id="SignalP"/>
    </source>
</evidence>
<gene>
    <name evidence="2" type="ORF">Mgra_00005240</name>
</gene>
<protein>
    <submittedName>
        <fullName evidence="2">Uncharacterized protein</fullName>
    </submittedName>
</protein>
<accession>A0A8S9ZQ86</accession>
<feature type="chain" id="PRO_5035784536" evidence="1">
    <location>
        <begin position="18"/>
        <end position="72"/>
    </location>
</feature>
<feature type="signal peptide" evidence="1">
    <location>
        <begin position="1"/>
        <end position="17"/>
    </location>
</feature>
<keyword evidence="3" id="KW-1185">Reference proteome</keyword>
<comment type="caution">
    <text evidence="2">The sequence shown here is derived from an EMBL/GenBank/DDBJ whole genome shotgun (WGS) entry which is preliminary data.</text>
</comment>
<evidence type="ECO:0000313" key="2">
    <source>
        <dbReference type="EMBL" id="KAF7635421.1"/>
    </source>
</evidence>
<dbReference type="EMBL" id="JABEBT010000043">
    <property type="protein sequence ID" value="KAF7635421.1"/>
    <property type="molecule type" value="Genomic_DNA"/>
</dbReference>
<sequence>MFRILFIYLFLFIFTIAEIVENNLVNCPNNGEPKKMKKVEKLFNVCLVCHPKPLCGPNYLCFFSGFNYQCPI</sequence>
<evidence type="ECO:0000313" key="3">
    <source>
        <dbReference type="Proteomes" id="UP000605970"/>
    </source>
</evidence>
<keyword evidence="1" id="KW-0732">Signal</keyword>
<name>A0A8S9ZQ86_9BILA</name>
<organism evidence="2 3">
    <name type="scientific">Meloidogyne graminicola</name>
    <dbReference type="NCBI Taxonomy" id="189291"/>
    <lineage>
        <taxon>Eukaryota</taxon>
        <taxon>Metazoa</taxon>
        <taxon>Ecdysozoa</taxon>
        <taxon>Nematoda</taxon>
        <taxon>Chromadorea</taxon>
        <taxon>Rhabditida</taxon>
        <taxon>Tylenchina</taxon>
        <taxon>Tylenchomorpha</taxon>
        <taxon>Tylenchoidea</taxon>
        <taxon>Meloidogynidae</taxon>
        <taxon>Meloidogyninae</taxon>
        <taxon>Meloidogyne</taxon>
    </lineage>
</organism>
<dbReference type="Proteomes" id="UP000605970">
    <property type="component" value="Unassembled WGS sequence"/>
</dbReference>